<gene>
    <name evidence="1" type="ORF">QFC24_000544</name>
</gene>
<comment type="caution">
    <text evidence="1">The sequence shown here is derived from an EMBL/GenBank/DDBJ whole genome shotgun (WGS) entry which is preliminary data.</text>
</comment>
<reference evidence="1" key="1">
    <citation type="submission" date="2023-04" db="EMBL/GenBank/DDBJ databases">
        <title>Draft Genome sequencing of Naganishia species isolated from polar environments using Oxford Nanopore Technology.</title>
        <authorList>
            <person name="Leo P."/>
            <person name="Venkateswaran K."/>
        </authorList>
    </citation>
    <scope>NUCLEOTIDE SEQUENCE</scope>
    <source>
        <strain evidence="1">DBVPG 5303</strain>
    </source>
</reference>
<name>A0ACC2XXJ2_9TREE</name>
<evidence type="ECO:0000313" key="2">
    <source>
        <dbReference type="Proteomes" id="UP001234202"/>
    </source>
</evidence>
<keyword evidence="2" id="KW-1185">Reference proteome</keyword>
<protein>
    <submittedName>
        <fullName evidence="1">Uncharacterized protein</fullName>
    </submittedName>
</protein>
<evidence type="ECO:0000313" key="1">
    <source>
        <dbReference type="EMBL" id="KAJ9128251.1"/>
    </source>
</evidence>
<accession>A0ACC2XXJ2</accession>
<proteinExistence type="predicted"/>
<organism evidence="1 2">
    <name type="scientific">Naganishia onofrii</name>
    <dbReference type="NCBI Taxonomy" id="1851511"/>
    <lineage>
        <taxon>Eukaryota</taxon>
        <taxon>Fungi</taxon>
        <taxon>Dikarya</taxon>
        <taxon>Basidiomycota</taxon>
        <taxon>Agaricomycotina</taxon>
        <taxon>Tremellomycetes</taxon>
        <taxon>Filobasidiales</taxon>
        <taxon>Filobasidiaceae</taxon>
        <taxon>Naganishia</taxon>
    </lineage>
</organism>
<dbReference type="EMBL" id="JASBWV010000001">
    <property type="protein sequence ID" value="KAJ9128251.1"/>
    <property type="molecule type" value="Genomic_DNA"/>
</dbReference>
<dbReference type="Proteomes" id="UP001234202">
    <property type="component" value="Unassembled WGS sequence"/>
</dbReference>
<sequence length="255" mass="29618">MKNTTPDDVLKGHIHEWWRSADIKRTGAQRTLGWLRSKNIPCTRKQVRRVLENMRPAEHLERRLQAIPRKKYRARFVNTLWHIDGNHKLIRWKIVIHGGIDGASHLATFMTASDNNRALTVCQSFVEGAQKWGWPVRVRADYGGENLEVKAIMEATRRGRPGTFITGKSVHNQRIERLWKNAPNGFIRKFSEAFTALETQGALEPEDPVDLYCLHYVFLPRVRRSTNEWVHAWNYHPMSTKGLKGHSPIKQFRLG</sequence>